<feature type="chain" id="PRO_5014140133" description="LTXXQ motif family protein" evidence="1">
    <location>
        <begin position="21"/>
        <end position="116"/>
    </location>
</feature>
<evidence type="ECO:0000313" key="2">
    <source>
        <dbReference type="EMBL" id="PJJ79064.1"/>
    </source>
</evidence>
<dbReference type="EMBL" id="PGFJ01000002">
    <property type="protein sequence ID" value="PJJ79064.1"/>
    <property type="molecule type" value="Genomic_DNA"/>
</dbReference>
<feature type="signal peptide" evidence="1">
    <location>
        <begin position="1"/>
        <end position="20"/>
    </location>
</feature>
<comment type="caution">
    <text evidence="2">The sequence shown here is derived from an EMBL/GenBank/DDBJ whole genome shotgun (WGS) entry which is preliminary data.</text>
</comment>
<gene>
    <name evidence="2" type="ORF">CLV57_2188</name>
</gene>
<keyword evidence="1" id="KW-0732">Signal</keyword>
<organism evidence="2 3">
    <name type="scientific">Mucilaginibacter auburnensis</name>
    <dbReference type="NCBI Taxonomy" id="1457233"/>
    <lineage>
        <taxon>Bacteria</taxon>
        <taxon>Pseudomonadati</taxon>
        <taxon>Bacteroidota</taxon>
        <taxon>Sphingobacteriia</taxon>
        <taxon>Sphingobacteriales</taxon>
        <taxon>Sphingobacteriaceae</taxon>
        <taxon>Mucilaginibacter</taxon>
    </lineage>
</organism>
<evidence type="ECO:0000313" key="3">
    <source>
        <dbReference type="Proteomes" id="UP000242687"/>
    </source>
</evidence>
<protein>
    <recommendedName>
        <fullName evidence="4">LTXXQ motif family protein</fullName>
    </recommendedName>
</protein>
<keyword evidence="3" id="KW-1185">Reference proteome</keyword>
<reference evidence="2 3" key="1">
    <citation type="submission" date="2017-11" db="EMBL/GenBank/DDBJ databases">
        <title>Genomic Encyclopedia of Archaeal and Bacterial Type Strains, Phase II (KMG-II): From Individual Species to Whole Genera.</title>
        <authorList>
            <person name="Goeker M."/>
        </authorList>
    </citation>
    <scope>NUCLEOTIDE SEQUENCE [LARGE SCALE GENOMIC DNA]</scope>
    <source>
        <strain evidence="2 3">DSM 28175</strain>
    </source>
</reference>
<dbReference type="AlphaFoldDB" id="A0A2H9VL47"/>
<dbReference type="OrthoDB" id="798005at2"/>
<sequence length="116" mass="12537">MKKLLLVGAFVLGFSVVSLAQGPPTPEERVAALKTSLSLNDAQVAKAKVIYDAQGKSMDSLMSSANGDFQSAMPKFVKIMESTNTKIKAILTPEQQPAFQKQVDAMNERFKQMGGN</sequence>
<dbReference type="Proteomes" id="UP000242687">
    <property type="component" value="Unassembled WGS sequence"/>
</dbReference>
<dbReference type="RefSeq" id="WP_100341432.1">
    <property type="nucleotide sequence ID" value="NZ_PGFJ01000002.1"/>
</dbReference>
<evidence type="ECO:0000256" key="1">
    <source>
        <dbReference type="SAM" id="SignalP"/>
    </source>
</evidence>
<evidence type="ECO:0008006" key="4">
    <source>
        <dbReference type="Google" id="ProtNLM"/>
    </source>
</evidence>
<name>A0A2H9VL47_9SPHI</name>
<accession>A0A2H9VL47</accession>
<proteinExistence type="predicted"/>